<protein>
    <submittedName>
        <fullName evidence="13">GAF family protein</fullName>
    </submittedName>
</protein>
<dbReference type="CDD" id="cd16917">
    <property type="entry name" value="HATPase_UhpB-NarQ-NarX-like"/>
    <property type="match status" value="1"/>
</dbReference>
<dbReference type="InterPro" id="IPR029016">
    <property type="entry name" value="GAF-like_dom_sf"/>
</dbReference>
<reference evidence="13" key="1">
    <citation type="submission" date="2013-09" db="EMBL/GenBank/DDBJ databases">
        <title>Complete nucleotide sequence of Streptomyces linear plasmid pFRL4.</title>
        <authorList>
            <person name="Chen Z."/>
            <person name="Fang P."/>
            <person name="Qin Z."/>
        </authorList>
    </citation>
    <scope>NUCLEOTIDE SEQUENCE</scope>
    <source>
        <plasmid evidence="13">pFRL4</plasmid>
    </source>
</reference>
<sequence length="575" mass="60387">MADDAAKRPHDRPAAPQLQLDGLLDDLQVQVGRVRATRDRIHTLLDAVLVVGSDLDLDAVLRRITESAVTLVDAEYGALGVLGEEGRIRQFIPVGMDEGTITAIGHHPEGRGILGLLIREPEPLRLADLGGHPDSVGFPTAHPPMTTFLGAPVRVRERVFGNLYLTDKRGGAQFDDDDEAVLRTLAAAAGVAIDNARLYDDACRREHWLAASSELTRALLSGAAGAEVLRSVTSTVRELAGADLVTLAVPVNGGGLVVEAADGIGAEQVQGLALAGTSLAAKVYHSGETIISAALSSDPRAEDGGASRVALGSGFLIPLGTREHVRGVLQIANRPGGPDFPDAAVAMIGSFADQAAVALEIADRRRDAEEVLVLNDRDRIARDLHDVTIQRLFANGLSLQAALARLTDHPEAASRVQDVVDDLDGTIKMVRSTVYALRERDRPGGAGLRAQLLAETDRAAASLGCTPALRMTGLLDTAVPAGHGDHLLAVLREALANTARHAHATAVEVTAEVTDGELLLRVADNGRGIAHDVTRRSGLANLQQRAAQLAGTCTLTPNQPSGTILEWTAPLAADG</sequence>
<dbReference type="GO" id="GO:0000287">
    <property type="term" value="F:magnesium ion binding"/>
    <property type="evidence" value="ECO:0007669"/>
    <property type="project" value="UniProtKB-ARBA"/>
</dbReference>
<dbReference type="GO" id="GO:0019825">
    <property type="term" value="F:oxygen binding"/>
    <property type="evidence" value="ECO:0007669"/>
    <property type="project" value="UniProtKB-ARBA"/>
</dbReference>
<dbReference type="Gene3D" id="3.30.565.10">
    <property type="entry name" value="Histidine kinase-like ATPase, C-terminal domain"/>
    <property type="match status" value="1"/>
</dbReference>
<keyword evidence="4" id="KW-0597">Phosphoprotein</keyword>
<keyword evidence="13" id="KW-0614">Plasmid</keyword>
<dbReference type="Pfam" id="PF07730">
    <property type="entry name" value="HisKA_3"/>
    <property type="match status" value="1"/>
</dbReference>
<keyword evidence="7" id="KW-0418">Kinase</keyword>
<evidence type="ECO:0000256" key="9">
    <source>
        <dbReference type="ARBA" id="ARBA00023004"/>
    </source>
</evidence>
<dbReference type="GO" id="GO:0046983">
    <property type="term" value="F:protein dimerization activity"/>
    <property type="evidence" value="ECO:0007669"/>
    <property type="project" value="InterPro"/>
</dbReference>
<dbReference type="GO" id="GO:0019826">
    <property type="term" value="F:oxygen sensor activity"/>
    <property type="evidence" value="ECO:0007669"/>
    <property type="project" value="UniProtKB-ARBA"/>
</dbReference>
<dbReference type="SMART" id="SM00065">
    <property type="entry name" value="GAF"/>
    <property type="match status" value="2"/>
</dbReference>
<dbReference type="GO" id="GO:0000155">
    <property type="term" value="F:phosphorelay sensor kinase activity"/>
    <property type="evidence" value="ECO:0007669"/>
    <property type="project" value="InterPro"/>
</dbReference>
<evidence type="ECO:0000256" key="5">
    <source>
        <dbReference type="ARBA" id="ARBA00022679"/>
    </source>
</evidence>
<dbReference type="PANTHER" id="PTHR24421">
    <property type="entry name" value="NITRATE/NITRITE SENSOR PROTEIN NARX-RELATED"/>
    <property type="match status" value="1"/>
</dbReference>
<evidence type="ECO:0000313" key="13">
    <source>
        <dbReference type="EMBL" id="AHE39410.1"/>
    </source>
</evidence>
<evidence type="ECO:0000256" key="6">
    <source>
        <dbReference type="ARBA" id="ARBA00022723"/>
    </source>
</evidence>
<dbReference type="Gene3D" id="3.30.450.40">
    <property type="match status" value="2"/>
</dbReference>
<evidence type="ECO:0000256" key="2">
    <source>
        <dbReference type="ARBA" id="ARBA00001971"/>
    </source>
</evidence>
<dbReference type="InterPro" id="IPR011712">
    <property type="entry name" value="Sig_transdc_His_kin_sub3_dim/P"/>
</dbReference>
<dbReference type="GO" id="GO:0020037">
    <property type="term" value="F:heme binding"/>
    <property type="evidence" value="ECO:0007669"/>
    <property type="project" value="UniProtKB-ARBA"/>
</dbReference>
<dbReference type="InterPro" id="IPR003018">
    <property type="entry name" value="GAF"/>
</dbReference>
<feature type="domain" description="GAF" evidence="11">
    <location>
        <begin position="224"/>
        <end position="369"/>
    </location>
</feature>
<evidence type="ECO:0000259" key="11">
    <source>
        <dbReference type="SMART" id="SM00065"/>
    </source>
</evidence>
<evidence type="ECO:0000256" key="4">
    <source>
        <dbReference type="ARBA" id="ARBA00022553"/>
    </source>
</evidence>
<evidence type="ECO:0000256" key="3">
    <source>
        <dbReference type="ARBA" id="ARBA00022490"/>
    </source>
</evidence>
<dbReference type="GO" id="GO:0070025">
    <property type="term" value="F:carbon monoxide binding"/>
    <property type="evidence" value="ECO:0007669"/>
    <property type="project" value="UniProtKB-ARBA"/>
</dbReference>
<organism evidence="13">
    <name type="scientific">Streptomyces sp. F2</name>
    <dbReference type="NCBI Taxonomy" id="317660"/>
    <lineage>
        <taxon>Bacteria</taxon>
        <taxon>Bacillati</taxon>
        <taxon>Actinomycetota</taxon>
        <taxon>Actinomycetes</taxon>
        <taxon>Kitasatosporales</taxon>
        <taxon>Streptomycetaceae</taxon>
        <taxon>Streptomyces</taxon>
    </lineage>
</organism>
<dbReference type="InterPro" id="IPR003594">
    <property type="entry name" value="HATPase_dom"/>
</dbReference>
<evidence type="ECO:0000256" key="8">
    <source>
        <dbReference type="ARBA" id="ARBA00022842"/>
    </source>
</evidence>
<comment type="cofactor">
    <cofactor evidence="2">
        <name>heme</name>
        <dbReference type="ChEBI" id="CHEBI:30413"/>
    </cofactor>
</comment>
<dbReference type="Gene3D" id="1.20.5.1930">
    <property type="match status" value="1"/>
</dbReference>
<geneLocation type="plasmid" evidence="13">
    <name>pFRL4</name>
</geneLocation>
<keyword evidence="5" id="KW-0808">Transferase</keyword>
<dbReference type="Pfam" id="PF13185">
    <property type="entry name" value="GAF_2"/>
    <property type="match status" value="2"/>
</dbReference>
<dbReference type="AlphaFoldDB" id="V9Z1I6"/>
<dbReference type="SMART" id="SM00387">
    <property type="entry name" value="HATPase_c"/>
    <property type="match status" value="1"/>
</dbReference>
<dbReference type="SUPFAM" id="SSF55874">
    <property type="entry name" value="ATPase domain of HSP90 chaperone/DNA topoisomerase II/histidine kinase"/>
    <property type="match status" value="1"/>
</dbReference>
<proteinExistence type="predicted"/>
<keyword evidence="10" id="KW-0902">Two-component regulatory system</keyword>
<keyword evidence="8" id="KW-0460">Magnesium</keyword>
<evidence type="ECO:0000256" key="1">
    <source>
        <dbReference type="ARBA" id="ARBA00001946"/>
    </source>
</evidence>
<dbReference type="RefSeq" id="WP_024126307.1">
    <property type="nucleotide sequence ID" value="NC_023284.1"/>
</dbReference>
<dbReference type="GO" id="GO:0070483">
    <property type="term" value="P:detection of hypoxia"/>
    <property type="evidence" value="ECO:0007669"/>
    <property type="project" value="UniProtKB-ARBA"/>
</dbReference>
<evidence type="ECO:0000256" key="7">
    <source>
        <dbReference type="ARBA" id="ARBA00022777"/>
    </source>
</evidence>
<gene>
    <name evidence="13" type="ORF">pFRL4_177c</name>
</gene>
<keyword evidence="6" id="KW-0479">Metal-binding</keyword>
<keyword evidence="9" id="KW-0408">Iron</keyword>
<dbReference type="InterPro" id="IPR050482">
    <property type="entry name" value="Sensor_HK_TwoCompSys"/>
</dbReference>
<accession>V9Z1I6</accession>
<evidence type="ECO:0000259" key="12">
    <source>
        <dbReference type="SMART" id="SM00387"/>
    </source>
</evidence>
<dbReference type="EMBL" id="KF602049">
    <property type="protein sequence ID" value="AHE39410.1"/>
    <property type="molecule type" value="Genomic_DNA"/>
</dbReference>
<evidence type="ECO:0000256" key="10">
    <source>
        <dbReference type="ARBA" id="ARBA00023012"/>
    </source>
</evidence>
<dbReference type="PANTHER" id="PTHR24421:SF56">
    <property type="entry name" value="OXYGEN SENSOR HISTIDINE KINASE RESPONSE REGULATOR DOST"/>
    <property type="match status" value="1"/>
</dbReference>
<dbReference type="FunFam" id="3.30.450.40:FF:000052">
    <property type="entry name" value="Oxygen sensor histidine kinase response regulator DevS/DosS"/>
    <property type="match status" value="1"/>
</dbReference>
<feature type="domain" description="GAF" evidence="11">
    <location>
        <begin position="56"/>
        <end position="203"/>
    </location>
</feature>
<dbReference type="SUPFAM" id="SSF55781">
    <property type="entry name" value="GAF domain-like"/>
    <property type="match status" value="2"/>
</dbReference>
<comment type="cofactor">
    <cofactor evidence="1">
        <name>Mg(2+)</name>
        <dbReference type="ChEBI" id="CHEBI:18420"/>
    </cofactor>
</comment>
<feature type="domain" description="Histidine kinase/HSP90-like ATPase" evidence="12">
    <location>
        <begin position="482"/>
        <end position="573"/>
    </location>
</feature>
<dbReference type="Pfam" id="PF02518">
    <property type="entry name" value="HATPase_c"/>
    <property type="match status" value="1"/>
</dbReference>
<dbReference type="InterPro" id="IPR036890">
    <property type="entry name" value="HATPase_C_sf"/>
</dbReference>
<dbReference type="GO" id="GO:0016020">
    <property type="term" value="C:membrane"/>
    <property type="evidence" value="ECO:0007669"/>
    <property type="project" value="InterPro"/>
</dbReference>
<name>V9Z1I6_9ACTN</name>
<dbReference type="GO" id="GO:0070026">
    <property type="term" value="F:nitric oxide binding"/>
    <property type="evidence" value="ECO:0007669"/>
    <property type="project" value="UniProtKB-ARBA"/>
</dbReference>
<keyword evidence="3" id="KW-0963">Cytoplasm</keyword>
<dbReference type="GO" id="GO:0005524">
    <property type="term" value="F:ATP binding"/>
    <property type="evidence" value="ECO:0007669"/>
    <property type="project" value="UniProtKB-ARBA"/>
</dbReference>